<protein>
    <recommendedName>
        <fullName evidence="3">Taxis protein</fullName>
    </recommendedName>
</protein>
<dbReference type="GO" id="GO:0006935">
    <property type="term" value="P:chemotaxis"/>
    <property type="evidence" value="ECO:0007669"/>
    <property type="project" value="InterPro"/>
</dbReference>
<dbReference type="EMBL" id="QMDW01000022">
    <property type="protein sequence ID" value="RJX48341.1"/>
    <property type="molecule type" value="Genomic_DNA"/>
</dbReference>
<dbReference type="PANTHER" id="PTHR42201">
    <property type="entry name" value="TAXIS PROTEIN"/>
    <property type="match status" value="1"/>
</dbReference>
<evidence type="ECO:0008006" key="3">
    <source>
        <dbReference type="Google" id="ProtNLM"/>
    </source>
</evidence>
<proteinExistence type="predicted"/>
<dbReference type="Proteomes" id="UP000281564">
    <property type="component" value="Unassembled WGS sequence"/>
</dbReference>
<dbReference type="OrthoDB" id="337296at2157"/>
<gene>
    <name evidence="1" type="ORF">DP106_12530</name>
</gene>
<reference evidence="1 2" key="1">
    <citation type="submission" date="2018-06" db="EMBL/GenBank/DDBJ databases">
        <title>Halonotius sp. F13-13 a new haloarchaeeon isolated from a solar saltern from Isla Cristina, Huelva, Spain.</title>
        <authorList>
            <person name="Duran-Viseras A."/>
            <person name="Sanchez-Porro C."/>
            <person name="Ventosa A."/>
        </authorList>
    </citation>
    <scope>NUCLEOTIDE SEQUENCE [LARGE SCALE GENOMIC DNA]</scope>
    <source>
        <strain evidence="1 2">CECT 7525</strain>
    </source>
</reference>
<dbReference type="PANTHER" id="PTHR42201:SF1">
    <property type="entry name" value="TAXIS PROTEIN"/>
    <property type="match status" value="1"/>
</dbReference>
<dbReference type="RefSeq" id="WP_120085793.1">
    <property type="nucleotide sequence ID" value="NZ_QMDW01000022.1"/>
</dbReference>
<dbReference type="AlphaFoldDB" id="A0A3A6PY04"/>
<dbReference type="InterPro" id="IPR007381">
    <property type="entry name" value="CheF1/F2"/>
</dbReference>
<name>A0A3A6PY04_9EURY</name>
<comment type="caution">
    <text evidence="1">The sequence shown here is derived from an EMBL/GenBank/DDBJ whole genome shotgun (WGS) entry which is preliminary data.</text>
</comment>
<accession>A0A3A6PY04</accession>
<organism evidence="1 2">
    <name type="scientific">Halonotius pteroides</name>
    <dbReference type="NCBI Taxonomy" id="268735"/>
    <lineage>
        <taxon>Archaea</taxon>
        <taxon>Methanobacteriati</taxon>
        <taxon>Methanobacteriota</taxon>
        <taxon>Stenosarchaea group</taxon>
        <taxon>Halobacteria</taxon>
        <taxon>Halobacteriales</taxon>
        <taxon>Haloferacaceae</taxon>
        <taxon>Halonotius</taxon>
    </lineage>
</organism>
<dbReference type="Pfam" id="PF04283">
    <property type="entry name" value="CheF-arch"/>
    <property type="match status" value="1"/>
</dbReference>
<sequence length="289" mass="31646">MSEEVVADFTGKLLTEDIEQLKPVKGRVLLNREQLVLVTGEGKETIFLSTIVSTNPGSVADSVSQFLAEAIAIAYERNGNRRQAIIGGSPETIAKFRTLLFKLLIGKQTVIAKHPAKRGGRVTNAPARKMLLDLSESAIELSADDTTARINVEAVIGFEHEQRELMDRARPTLILDHAAGSTTLTTYISLLSKRKLTFLSQFVRLNYSKVVDDVRQTEVSDTETQALISLYSAGGNASLDGIVTDDDTDTQTVATHLLEKELVTKKEGVLYLTSRGEIVVTEQLESVNE</sequence>
<evidence type="ECO:0000313" key="2">
    <source>
        <dbReference type="Proteomes" id="UP000281564"/>
    </source>
</evidence>
<keyword evidence="2" id="KW-1185">Reference proteome</keyword>
<evidence type="ECO:0000313" key="1">
    <source>
        <dbReference type="EMBL" id="RJX48341.1"/>
    </source>
</evidence>